<keyword evidence="3" id="KW-0597">Phosphoprotein</keyword>
<dbReference type="InterPro" id="IPR003594">
    <property type="entry name" value="HATPase_dom"/>
</dbReference>
<dbReference type="Gene3D" id="3.30.565.10">
    <property type="entry name" value="Histidine kinase-like ATPase, C-terminal domain"/>
    <property type="match status" value="1"/>
</dbReference>
<keyword evidence="5 7" id="KW-0418">Kinase</keyword>
<sequence>MAFDLDMIERIMLNLLSNAIKFTNETGTIEVNVYDKNQSVIISVKDSGIGIPEDKLLSIFDRFTQVDNTLRRKSEGSGIGLSLVRSLIELHAGTIYVKSRLGEGSEFVIELPAKLTDEDSTISSAKIASNVERIHIEFSDIYVNKE</sequence>
<dbReference type="SUPFAM" id="SSF55874">
    <property type="entry name" value="ATPase domain of HSP90 chaperone/DNA topoisomerase II/histidine kinase"/>
    <property type="match status" value="1"/>
</dbReference>
<dbReference type="SMART" id="SM00387">
    <property type="entry name" value="HATPase_c"/>
    <property type="match status" value="1"/>
</dbReference>
<dbReference type="AlphaFoldDB" id="A0A645H6V5"/>
<comment type="catalytic activity">
    <reaction evidence="1">
        <text>ATP + protein L-histidine = ADP + protein N-phospho-L-histidine.</text>
        <dbReference type="EC" id="2.7.13.3"/>
    </reaction>
</comment>
<dbReference type="PANTHER" id="PTHR43547:SF2">
    <property type="entry name" value="HYBRID SIGNAL TRANSDUCTION HISTIDINE KINASE C"/>
    <property type="match status" value="1"/>
</dbReference>
<proteinExistence type="predicted"/>
<evidence type="ECO:0000259" key="6">
    <source>
        <dbReference type="PROSITE" id="PS50109"/>
    </source>
</evidence>
<organism evidence="7">
    <name type="scientific">bioreactor metagenome</name>
    <dbReference type="NCBI Taxonomy" id="1076179"/>
    <lineage>
        <taxon>unclassified sequences</taxon>
        <taxon>metagenomes</taxon>
        <taxon>ecological metagenomes</taxon>
    </lineage>
</organism>
<accession>A0A645H6V5</accession>
<evidence type="ECO:0000256" key="5">
    <source>
        <dbReference type="ARBA" id="ARBA00022777"/>
    </source>
</evidence>
<dbReference type="Pfam" id="PF02518">
    <property type="entry name" value="HATPase_c"/>
    <property type="match status" value="1"/>
</dbReference>
<name>A0A645H6V5_9ZZZZ</name>
<dbReference type="InterPro" id="IPR036890">
    <property type="entry name" value="HATPase_C_sf"/>
</dbReference>
<dbReference type="InterPro" id="IPR004358">
    <property type="entry name" value="Sig_transdc_His_kin-like_C"/>
</dbReference>
<dbReference type="EMBL" id="VSSQ01087484">
    <property type="protein sequence ID" value="MPN34440.1"/>
    <property type="molecule type" value="Genomic_DNA"/>
</dbReference>
<reference evidence="7" key="1">
    <citation type="submission" date="2019-08" db="EMBL/GenBank/DDBJ databases">
        <authorList>
            <person name="Kucharzyk K."/>
            <person name="Murdoch R.W."/>
            <person name="Higgins S."/>
            <person name="Loffler F."/>
        </authorList>
    </citation>
    <scope>NUCLEOTIDE SEQUENCE</scope>
</reference>
<evidence type="ECO:0000256" key="4">
    <source>
        <dbReference type="ARBA" id="ARBA00022679"/>
    </source>
</evidence>
<dbReference type="GO" id="GO:0000155">
    <property type="term" value="F:phosphorelay sensor kinase activity"/>
    <property type="evidence" value="ECO:0007669"/>
    <property type="project" value="TreeGrafter"/>
</dbReference>
<gene>
    <name evidence="7" type="primary">sasA_330</name>
    <name evidence="7" type="ORF">SDC9_181933</name>
</gene>
<dbReference type="FunFam" id="3.30.565.10:FF:000006">
    <property type="entry name" value="Sensor histidine kinase WalK"/>
    <property type="match status" value="1"/>
</dbReference>
<dbReference type="PANTHER" id="PTHR43547">
    <property type="entry name" value="TWO-COMPONENT HISTIDINE KINASE"/>
    <property type="match status" value="1"/>
</dbReference>
<comment type="caution">
    <text evidence="7">The sequence shown here is derived from an EMBL/GenBank/DDBJ whole genome shotgun (WGS) entry which is preliminary data.</text>
</comment>
<dbReference type="CDD" id="cd16922">
    <property type="entry name" value="HATPase_EvgS-ArcB-TorS-like"/>
    <property type="match status" value="1"/>
</dbReference>
<evidence type="ECO:0000256" key="1">
    <source>
        <dbReference type="ARBA" id="ARBA00000085"/>
    </source>
</evidence>
<evidence type="ECO:0000313" key="7">
    <source>
        <dbReference type="EMBL" id="MPN34440.1"/>
    </source>
</evidence>
<protein>
    <recommendedName>
        <fullName evidence="2">histidine kinase</fullName>
        <ecNumber evidence="2">2.7.13.3</ecNumber>
    </recommendedName>
</protein>
<evidence type="ECO:0000256" key="3">
    <source>
        <dbReference type="ARBA" id="ARBA00022553"/>
    </source>
</evidence>
<keyword evidence="4 7" id="KW-0808">Transferase</keyword>
<evidence type="ECO:0000256" key="2">
    <source>
        <dbReference type="ARBA" id="ARBA00012438"/>
    </source>
</evidence>
<dbReference type="EC" id="2.7.13.3" evidence="2"/>
<dbReference type="PROSITE" id="PS50109">
    <property type="entry name" value="HIS_KIN"/>
    <property type="match status" value="1"/>
</dbReference>
<dbReference type="PRINTS" id="PR00344">
    <property type="entry name" value="BCTRLSENSOR"/>
</dbReference>
<feature type="domain" description="Histidine kinase" evidence="6">
    <location>
        <begin position="1"/>
        <end position="115"/>
    </location>
</feature>
<dbReference type="InterPro" id="IPR005467">
    <property type="entry name" value="His_kinase_dom"/>
</dbReference>